<name>A0A1G2UHH4_9BACT</name>
<organism evidence="4 5">
    <name type="scientific">Candidatus Zambryskibacteria bacterium RIFCSPLOWO2_02_FULL_39_14</name>
    <dbReference type="NCBI Taxonomy" id="1802769"/>
    <lineage>
        <taxon>Bacteria</taxon>
        <taxon>Candidatus Zambryskiibacteriota</taxon>
    </lineage>
</organism>
<dbReference type="InterPro" id="IPR000305">
    <property type="entry name" value="GIY-YIG_endonuc"/>
</dbReference>
<protein>
    <recommendedName>
        <fullName evidence="6">Excinuclease ABC subunit C</fullName>
    </recommendedName>
</protein>
<dbReference type="Gene3D" id="3.40.1440.10">
    <property type="entry name" value="GIY-YIG endonuclease"/>
    <property type="match status" value="1"/>
</dbReference>
<dbReference type="InterPro" id="IPR036876">
    <property type="entry name" value="UVR_dom_sf"/>
</dbReference>
<dbReference type="Proteomes" id="UP000177096">
    <property type="component" value="Unassembled WGS sequence"/>
</dbReference>
<dbReference type="EMBL" id="MHWM01000017">
    <property type="protein sequence ID" value="OHB08877.1"/>
    <property type="molecule type" value="Genomic_DNA"/>
</dbReference>
<dbReference type="SMART" id="SM00465">
    <property type="entry name" value="GIYc"/>
    <property type="match status" value="1"/>
</dbReference>
<dbReference type="PROSITE" id="PS50165">
    <property type="entry name" value="UVRC"/>
    <property type="match status" value="1"/>
</dbReference>
<dbReference type="AlphaFoldDB" id="A0A1G2UHH4"/>
<dbReference type="InterPro" id="IPR001162">
    <property type="entry name" value="UvrC_RNase_H_dom"/>
</dbReference>
<dbReference type="InterPro" id="IPR001943">
    <property type="entry name" value="UVR_dom"/>
</dbReference>
<dbReference type="PROSITE" id="PS50151">
    <property type="entry name" value="UVR"/>
    <property type="match status" value="1"/>
</dbReference>
<feature type="domain" description="GIY-YIG" evidence="2">
    <location>
        <begin position="28"/>
        <end position="122"/>
    </location>
</feature>
<reference evidence="4 5" key="1">
    <citation type="journal article" date="2016" name="Nat. Commun.">
        <title>Thousands of microbial genomes shed light on interconnected biogeochemical processes in an aquifer system.</title>
        <authorList>
            <person name="Anantharaman K."/>
            <person name="Brown C.T."/>
            <person name="Hug L.A."/>
            <person name="Sharon I."/>
            <person name="Castelle C.J."/>
            <person name="Probst A.J."/>
            <person name="Thomas B.C."/>
            <person name="Singh A."/>
            <person name="Wilkins M.J."/>
            <person name="Karaoz U."/>
            <person name="Brodie E.L."/>
            <person name="Williams K.H."/>
            <person name="Hubbard S.S."/>
            <person name="Banfield J.F."/>
        </authorList>
    </citation>
    <scope>NUCLEOTIDE SEQUENCE [LARGE SCALE GENOMIC DNA]</scope>
</reference>
<dbReference type="GO" id="GO:0006289">
    <property type="term" value="P:nucleotide-excision repair"/>
    <property type="evidence" value="ECO:0007669"/>
    <property type="project" value="InterPro"/>
</dbReference>
<dbReference type="Pfam" id="PF08459">
    <property type="entry name" value="UvrC_RNaseH_dom"/>
    <property type="match status" value="1"/>
</dbReference>
<sequence length="430" mass="49649">MKSSAWYYNISNMKNQRDIKKQIEVLPDAPGVYYFIGPKLSANSYKLKAKDSRRILYIGKATSLKDRVRSYFVRDILMTRSPLIAKMLEEAEKVEFVQKDSVLEALIMEANEIKKYQPIYNSKEKDDKSYNYVTITKEDFPKIIITRSSGTYGPFPHGAELRQALKIIRKIFSYRDEKCKLTGKPCFNAQIGLCPGPCARRISKKDYNKIIRRIKLFFEGKKDTLIRSLELDMKKFAKEQKFEEAEQVKRKLFALDHIQDIALIRNDLVARSYKPGANFRIEAYDVAHISGKNAVGVMTVVSDGELDKSQYRKFKIKSDNPFVDKQGNNDTKNLKEILSRRLSHPEWKFPNLIVVDGGKGQINTARKVLIELGLEMIDVVSVVKDERHRAREILGLRDSTLDRSILLANAEAHRFAIGFHRKLRNKGFRI</sequence>
<gene>
    <name evidence="4" type="ORF">A3I86_00795</name>
</gene>
<accession>A0A1G2UHH4</accession>
<evidence type="ECO:0000259" key="2">
    <source>
        <dbReference type="PROSITE" id="PS50164"/>
    </source>
</evidence>
<dbReference type="SUPFAM" id="SSF46600">
    <property type="entry name" value="C-terminal UvrC-binding domain of UvrB"/>
    <property type="match status" value="1"/>
</dbReference>
<dbReference type="CDD" id="cd10434">
    <property type="entry name" value="GIY-YIG_UvrC_Cho"/>
    <property type="match status" value="1"/>
</dbReference>
<proteinExistence type="predicted"/>
<evidence type="ECO:0000313" key="5">
    <source>
        <dbReference type="Proteomes" id="UP000177096"/>
    </source>
</evidence>
<dbReference type="InterPro" id="IPR047296">
    <property type="entry name" value="GIY-YIG_UvrC_Cho"/>
</dbReference>
<dbReference type="PANTHER" id="PTHR30562">
    <property type="entry name" value="UVRC/OXIDOREDUCTASE"/>
    <property type="match status" value="1"/>
</dbReference>
<dbReference type="InterPro" id="IPR035901">
    <property type="entry name" value="GIY-YIG_endonuc_sf"/>
</dbReference>
<evidence type="ECO:0008006" key="6">
    <source>
        <dbReference type="Google" id="ProtNLM"/>
    </source>
</evidence>
<comment type="caution">
    <text evidence="4">The sequence shown here is derived from an EMBL/GenBank/DDBJ whole genome shotgun (WGS) entry which is preliminary data.</text>
</comment>
<dbReference type="GO" id="GO:0009381">
    <property type="term" value="F:excinuclease ABC activity"/>
    <property type="evidence" value="ECO:0007669"/>
    <property type="project" value="InterPro"/>
</dbReference>
<evidence type="ECO:0000313" key="4">
    <source>
        <dbReference type="EMBL" id="OHB08877.1"/>
    </source>
</evidence>
<dbReference type="InterPro" id="IPR050066">
    <property type="entry name" value="UvrABC_protein_C"/>
</dbReference>
<dbReference type="PANTHER" id="PTHR30562:SF1">
    <property type="entry name" value="UVRABC SYSTEM PROTEIN C"/>
    <property type="match status" value="1"/>
</dbReference>
<feature type="domain" description="UVR" evidence="1">
    <location>
        <begin position="223"/>
        <end position="258"/>
    </location>
</feature>
<feature type="domain" description="UvrC family homology region profile" evidence="3">
    <location>
        <begin position="235"/>
        <end position="369"/>
    </location>
</feature>
<dbReference type="GO" id="GO:0009380">
    <property type="term" value="C:excinuclease repair complex"/>
    <property type="evidence" value="ECO:0007669"/>
    <property type="project" value="TreeGrafter"/>
</dbReference>
<dbReference type="SUPFAM" id="SSF82771">
    <property type="entry name" value="GIY-YIG endonuclease"/>
    <property type="match status" value="1"/>
</dbReference>
<evidence type="ECO:0000259" key="3">
    <source>
        <dbReference type="PROSITE" id="PS50165"/>
    </source>
</evidence>
<evidence type="ECO:0000259" key="1">
    <source>
        <dbReference type="PROSITE" id="PS50151"/>
    </source>
</evidence>
<dbReference type="PROSITE" id="PS50164">
    <property type="entry name" value="GIY_YIG"/>
    <property type="match status" value="1"/>
</dbReference>
<dbReference type="InterPro" id="IPR038476">
    <property type="entry name" value="UvrC_RNase_H_dom_sf"/>
</dbReference>
<dbReference type="Gene3D" id="3.30.420.340">
    <property type="entry name" value="UvrC, RNAse H endonuclease domain"/>
    <property type="match status" value="1"/>
</dbReference>